<keyword evidence="4 7" id="KW-0472">Membrane</keyword>
<proteinExistence type="predicted"/>
<feature type="transmembrane region" description="Helical" evidence="7">
    <location>
        <begin position="1306"/>
        <end position="1324"/>
    </location>
</feature>
<evidence type="ECO:0000256" key="3">
    <source>
        <dbReference type="ARBA" id="ARBA00022989"/>
    </source>
</evidence>
<dbReference type="PANTHER" id="PTHR45902:SF1">
    <property type="entry name" value="LATROPHILIN RECEPTOR-LIKE PROTEIN A"/>
    <property type="match status" value="1"/>
</dbReference>
<evidence type="ECO:0000256" key="5">
    <source>
        <dbReference type="SAM" id="Coils"/>
    </source>
</evidence>
<gene>
    <name evidence="10" type="primary">LOC118478778</name>
</gene>
<feature type="transmembrane region" description="Helical" evidence="7">
    <location>
        <begin position="1336"/>
        <end position="1354"/>
    </location>
</feature>
<feature type="transmembrane region" description="Helical" evidence="7">
    <location>
        <begin position="1260"/>
        <end position="1285"/>
    </location>
</feature>
<feature type="coiled-coil region" evidence="5">
    <location>
        <begin position="769"/>
        <end position="831"/>
    </location>
</feature>
<name>A0ABM1W2H6_APLCA</name>
<feature type="transmembrane region" description="Helical" evidence="7">
    <location>
        <begin position="1159"/>
        <end position="1181"/>
    </location>
</feature>
<evidence type="ECO:0000256" key="2">
    <source>
        <dbReference type="ARBA" id="ARBA00022692"/>
    </source>
</evidence>
<feature type="transmembrane region" description="Helical" evidence="7">
    <location>
        <begin position="1126"/>
        <end position="1147"/>
    </location>
</feature>
<dbReference type="GeneID" id="118478778"/>
<dbReference type="CDD" id="cd15039">
    <property type="entry name" value="7tmB3_Methuselah-like"/>
    <property type="match status" value="1"/>
</dbReference>
<dbReference type="PANTHER" id="PTHR45902">
    <property type="entry name" value="LATROPHILIN RECEPTOR-LIKE PROTEIN A"/>
    <property type="match status" value="1"/>
</dbReference>
<feature type="region of interest" description="Disordered" evidence="6">
    <location>
        <begin position="1"/>
        <end position="89"/>
    </location>
</feature>
<dbReference type="SUPFAM" id="SSF90188">
    <property type="entry name" value="Somatomedin B domain"/>
    <property type="match status" value="1"/>
</dbReference>
<dbReference type="InterPro" id="IPR000832">
    <property type="entry name" value="GPCR_2_secretin-like"/>
</dbReference>
<dbReference type="Pfam" id="PF00002">
    <property type="entry name" value="7tm_2"/>
    <property type="match status" value="1"/>
</dbReference>
<evidence type="ECO:0000313" key="9">
    <source>
        <dbReference type="Proteomes" id="UP000694888"/>
    </source>
</evidence>
<protein>
    <submittedName>
        <fullName evidence="10">Uncharacterized protein LOC118478778</fullName>
    </submittedName>
</protein>
<dbReference type="InterPro" id="IPR036024">
    <property type="entry name" value="Somatomedin_B-like_dom_sf"/>
</dbReference>
<evidence type="ECO:0000313" key="10">
    <source>
        <dbReference type="RefSeq" id="XP_035828869.1"/>
    </source>
</evidence>
<comment type="subcellular location">
    <subcellularLocation>
        <location evidence="1">Membrane</location>
        <topology evidence="1">Multi-pass membrane protein</topology>
    </subcellularLocation>
</comment>
<keyword evidence="2 7" id="KW-0812">Transmembrane</keyword>
<dbReference type="InterPro" id="IPR017981">
    <property type="entry name" value="GPCR_2-like_7TM"/>
</dbReference>
<evidence type="ECO:0000256" key="7">
    <source>
        <dbReference type="SAM" id="Phobius"/>
    </source>
</evidence>
<dbReference type="Gene3D" id="1.20.1070.10">
    <property type="entry name" value="Rhodopsin 7-helix transmembrane proteins"/>
    <property type="match status" value="1"/>
</dbReference>
<evidence type="ECO:0000256" key="4">
    <source>
        <dbReference type="ARBA" id="ARBA00023136"/>
    </source>
</evidence>
<organism evidence="9 10">
    <name type="scientific">Aplysia californica</name>
    <name type="common">California sea hare</name>
    <dbReference type="NCBI Taxonomy" id="6500"/>
    <lineage>
        <taxon>Eukaryota</taxon>
        <taxon>Metazoa</taxon>
        <taxon>Spiralia</taxon>
        <taxon>Lophotrochozoa</taxon>
        <taxon>Mollusca</taxon>
        <taxon>Gastropoda</taxon>
        <taxon>Heterobranchia</taxon>
        <taxon>Euthyneura</taxon>
        <taxon>Tectipleura</taxon>
        <taxon>Aplysiida</taxon>
        <taxon>Aplysioidea</taxon>
        <taxon>Aplysiidae</taxon>
        <taxon>Aplysia</taxon>
    </lineage>
</organism>
<sequence length="1391" mass="154101">MSTGGYKEPNHDEIDIPNVAPTSRLGLATSSAELRTSAESKVTATEPGISGQTPASDNEDDSRQLDISTRFSGVWETKEDKPAGFKSGAKSVGENVFEEGEMGEDLEDRTTSLSGDMGSARTEPLSLGVGEGFFITSYPSNLVEDRSGSTQDTTALKPFRSEGRNSSLDFHIIDLLSIPSKTPSDFDGSFQNNFSGVTRSTGGSKEFFVNPAPSVPTSTVAAKSPPESRNDGDVFFPEELTCDMICDSCYGDSFTSGDKQIDREHVDKQTSKEHHNKQTSKECANKQTSKECADEHTTTEHPDSTISNSYSDVFTEDDGGQTVPGGADTPRCATWGKHTGKFSCSCHTSCLIYGDCCPNVFEKCFRARNESDLLDRILAEEARREAWPFTGNLPHDQELARDTGQSKQLVDFYNTQFGQCVGTGYTSYQIVSRCPSGHLDNVVREMCEHQTNPLLPIVSFQQRSFHLVFRNVHCAACHGIEKSELTVWKSEITCEKDVVPESAPPTLAKIKEYVKDKLCTMAHGEPPEVCSPRSCRPESSLAVVDRNVLREQVRTGNCSQLDAVLCRAYILPSGTYKNPHCEMCQSPNRTKDKIGAVDVLALPSCTTNKEYIAGPSFDVPSGPRGILLVLDITGQYSSEKGQSHVQGYLCEDDQVFEPLTQTCIQRFCSPGFEPYRGQCVPSNVQTMVPKDTQYFPDGWSSVKLSFVLDESRAESPLHCWSKEIEEMFASQNSHTAPGLENIIILRYVTEMQSDFKNLQRTAKNLHTDIEDAFTEFKELQTDFAALQNDETELMENLREMERNVEVFLQTLKELHKNSKDLRNELQRSLGTTTTATTDEYPCLEKELLMPEVSNNGPSVHQPAAVTVEVTIAVNTDKAGSLNNLRYAVSELAKYSDRSRRVLSVSFTNVIHRAETVCPFNGHPRNLRNPDIQTIKGKQYALENTTQGGIYFPLEHIGFSVKLDHYISHLGTFNSSQDTFTICESNLFNNTECVVVSYWLNQTAINGTSLVVLQTGDIYTEGNFELVDDKAFVCSDLTFGAGVDTDGFSLTFNIISLTATSLSILALFVMLLIYGKFSELRNLPGKMTANLAGCMMTMYILNMFTYFDIHNDYVCPVFAALHHLFALASYAWMSAIAVNMALTFGARVSNPLDALSSNALFIRFSAVVWTVSVSIVMTSLLLDITHPDDVTVEGSEHEDDSNDVQSTEKWNVNTTDMNEENSTTQAMNIIQTHPQQPSEPRFPRYGHPICFWFSAPLWARLTFIIGPYALSFIVNVVAFTITLVSINKASKASEKICKKSSDRLTCIIYLKLSTAMGFTWILATLLPVFPSSRVLEIVYSLLVLLQGLLLVLAFMGNRRVWNLLVACFKARRASSSTGYTSTRSSGETMITD</sequence>
<keyword evidence="5" id="KW-0175">Coiled coil</keyword>
<accession>A0ABM1W2H6</accession>
<feature type="transmembrane region" description="Helical" evidence="7">
    <location>
        <begin position="1086"/>
        <end position="1106"/>
    </location>
</feature>
<feature type="transmembrane region" description="Helical" evidence="7">
    <location>
        <begin position="1053"/>
        <end position="1074"/>
    </location>
</feature>
<feature type="domain" description="G-protein coupled receptors family 2 profile 2" evidence="8">
    <location>
        <begin position="1051"/>
        <end position="1357"/>
    </location>
</feature>
<evidence type="ECO:0000259" key="8">
    <source>
        <dbReference type="PROSITE" id="PS50261"/>
    </source>
</evidence>
<keyword evidence="9" id="KW-1185">Reference proteome</keyword>
<evidence type="ECO:0000256" key="1">
    <source>
        <dbReference type="ARBA" id="ARBA00004141"/>
    </source>
</evidence>
<evidence type="ECO:0000256" key="6">
    <source>
        <dbReference type="SAM" id="MobiDB-lite"/>
    </source>
</evidence>
<feature type="compositionally biased region" description="Basic and acidic residues" evidence="6">
    <location>
        <begin position="279"/>
        <end position="303"/>
    </location>
</feature>
<feature type="region of interest" description="Disordered" evidence="6">
    <location>
        <begin position="265"/>
        <end position="324"/>
    </location>
</feature>
<feature type="region of interest" description="Disordered" evidence="6">
    <location>
        <begin position="208"/>
        <end position="234"/>
    </location>
</feature>
<keyword evidence="3 7" id="KW-1133">Transmembrane helix</keyword>
<reference evidence="10" key="1">
    <citation type="submission" date="2025-08" db="UniProtKB">
        <authorList>
            <consortium name="RefSeq"/>
        </authorList>
    </citation>
    <scope>IDENTIFICATION</scope>
</reference>
<feature type="compositionally biased region" description="Polar residues" evidence="6">
    <location>
        <begin position="28"/>
        <end position="43"/>
    </location>
</feature>
<dbReference type="InterPro" id="IPR053231">
    <property type="entry name" value="GPCR_LN-TM7"/>
</dbReference>
<dbReference type="RefSeq" id="XP_035828869.1">
    <property type="nucleotide sequence ID" value="XM_035972976.1"/>
</dbReference>
<dbReference type="Proteomes" id="UP000694888">
    <property type="component" value="Unplaced"/>
</dbReference>
<dbReference type="PROSITE" id="PS50261">
    <property type="entry name" value="G_PROTEIN_RECEP_F2_4"/>
    <property type="match status" value="1"/>
</dbReference>